<evidence type="ECO:0000313" key="8">
    <source>
        <dbReference type="EMBL" id="ADH65197.1"/>
    </source>
</evidence>
<dbReference type="InterPro" id="IPR006483">
    <property type="entry name" value="CRISPR-assoc_Cas3_HD"/>
</dbReference>
<dbReference type="GO" id="GO:0004386">
    <property type="term" value="F:helicase activity"/>
    <property type="evidence" value="ECO:0007669"/>
    <property type="project" value="UniProtKB-KW"/>
</dbReference>
<dbReference type="Pfam" id="PF25583">
    <property type="entry name" value="WCX"/>
    <property type="match status" value="1"/>
</dbReference>
<dbReference type="InterPro" id="IPR014001">
    <property type="entry name" value="Helicase_ATP-bd"/>
</dbReference>
<dbReference type="GO" id="GO:0016787">
    <property type="term" value="F:hydrolase activity"/>
    <property type="evidence" value="ECO:0007669"/>
    <property type="project" value="UniProtKB-KW"/>
</dbReference>
<dbReference type="Gene3D" id="1.10.3210.10">
    <property type="entry name" value="Hypothetical protein af1432"/>
    <property type="match status" value="1"/>
</dbReference>
<gene>
    <name evidence="8" type="ORF">Mesil_3385</name>
</gene>
<evidence type="ECO:0000256" key="2">
    <source>
        <dbReference type="ARBA" id="ARBA00022801"/>
    </source>
</evidence>
<dbReference type="InterPro" id="IPR051534">
    <property type="entry name" value="CBASS_pafABC_assoc_protein"/>
</dbReference>
<dbReference type="KEGG" id="msv:Mesil_3385"/>
<dbReference type="InterPro" id="IPR006674">
    <property type="entry name" value="HD_domain"/>
</dbReference>
<dbReference type="PROSITE" id="PS51192">
    <property type="entry name" value="HELICASE_ATP_BIND_1"/>
    <property type="match status" value="1"/>
</dbReference>
<evidence type="ECO:0000256" key="5">
    <source>
        <dbReference type="ARBA" id="ARBA00023118"/>
    </source>
</evidence>
<dbReference type="GO" id="GO:0003676">
    <property type="term" value="F:nucleic acid binding"/>
    <property type="evidence" value="ECO:0007669"/>
    <property type="project" value="InterPro"/>
</dbReference>
<dbReference type="InterPro" id="IPR054712">
    <property type="entry name" value="Cas3-like_dom"/>
</dbReference>
<dbReference type="NCBIfam" id="TIGR01596">
    <property type="entry name" value="cas3_HD"/>
    <property type="match status" value="1"/>
</dbReference>
<proteinExistence type="predicted"/>
<dbReference type="Pfam" id="PF22590">
    <property type="entry name" value="Cas3-like_C_2"/>
    <property type="match status" value="1"/>
</dbReference>
<organism evidence="8 9">
    <name type="scientific">Allomeiothermus silvanus (strain ATCC 700542 / DSM 9946 / NBRC 106475 / NCIMB 13440 / VI-R2)</name>
    <name type="common">Thermus silvanus</name>
    <dbReference type="NCBI Taxonomy" id="526227"/>
    <lineage>
        <taxon>Bacteria</taxon>
        <taxon>Thermotogati</taxon>
        <taxon>Deinococcota</taxon>
        <taxon>Deinococci</taxon>
        <taxon>Thermales</taxon>
        <taxon>Thermaceae</taxon>
        <taxon>Allomeiothermus</taxon>
    </lineage>
</organism>
<dbReference type="CDD" id="cd09641">
    <property type="entry name" value="Cas3''_I"/>
    <property type="match status" value="1"/>
</dbReference>
<evidence type="ECO:0000313" key="9">
    <source>
        <dbReference type="Proteomes" id="UP000001916"/>
    </source>
</evidence>
<evidence type="ECO:0000256" key="4">
    <source>
        <dbReference type="ARBA" id="ARBA00022840"/>
    </source>
</evidence>
<feature type="domain" description="Helicase ATP-binding" evidence="6">
    <location>
        <begin position="573"/>
        <end position="767"/>
    </location>
</feature>
<dbReference type="AlphaFoldDB" id="D7BJ41"/>
<dbReference type="Pfam" id="PF01966">
    <property type="entry name" value="HD"/>
    <property type="match status" value="1"/>
</dbReference>
<dbReference type="InterPro" id="IPR027417">
    <property type="entry name" value="P-loop_NTPase"/>
</dbReference>
<dbReference type="InterPro" id="IPR057727">
    <property type="entry name" value="WCX_dom"/>
</dbReference>
<dbReference type="eggNOG" id="COG2378">
    <property type="taxonomic scope" value="Bacteria"/>
</dbReference>
<dbReference type="PANTHER" id="PTHR34580">
    <property type="match status" value="1"/>
</dbReference>
<dbReference type="HOGENOM" id="CLU_010123_0_0_0"/>
<evidence type="ECO:0000256" key="1">
    <source>
        <dbReference type="ARBA" id="ARBA00022741"/>
    </source>
</evidence>
<dbReference type="Gene3D" id="3.40.50.300">
    <property type="entry name" value="P-loop containing nucleotide triphosphate hydrolases"/>
    <property type="match status" value="2"/>
</dbReference>
<sequence>MEPHDPSLKATHEKALRLIRLLELLKLKPWTAQQLAQALGIKKRAVLYYLQDLQELGSHLGFRLIHDEIRRTYSLNAGVVLSDIEKVVIHTALRMLYYHSPGHNQQYQEALLKLARGLPEPARSVAQKSVEAMAARGPGLEGSNLEKITNAWFRRQLVQFHYQLPGRRELTKFELETYFIEVSRANMAVYVIGRERSYKGQLRTFKLARMQFVTLVGPTEAYEIPASFDPREYLSDAWGIVGGRGDPVRVRLRFSPQAVPRIREGGYPNLQELEEGDDGSLVVEVAVGADEDGFPIELLSWVQSWGPRVEVLEPEGLRQVWLAEAHQLLERYDPQRVAGPKTYWAHTHKDPTRWQTLQEHAAQVARLAAEKAQPFGDSEQADLAGKLHDLGKYGDLFQRRLEGKEKGLDHWSAGAHLALFEYRAPALALAIQGHHIGLQSGAKENLMAMRLREDGQGFPPELRLSETRLEVLKSRMQSDGLELPPPSQAPIRLPQSAAAMLETRMLFSALVDADFLDTEQHMRGPEVRRPEPPPLQAREALERLEARLAQLAADPGIPPQIRALRQTVAQACAEAALEGRLFTLTAPTGSGKTLAMLRFALKRAAQDPRIRRIVVVLPYLSILDQTVQIYRELFADFGSHYILEDHSLAYRPLRKELSDEQDILERERRLLSENWEAPIILTTHVQLLESLHASRPGACRKLHNLAGSVLLFDEVQTLPTPLAVPTLKTLAHLASDRYGSVVVFATATQPAFDTLHAKVQENEPQGWQPREIVPNPAALFGQSQRVAVEWWLKNPTPNPALTTLLAADSQALVVLNLKRQAQALFQQAQERGLEGLYHLSTALCPAHRKEVLREIKARLDRREPCRLIATQVVEAGVELDFPIGYRALGPLEAIAQTAGRVNRHGLRWEGRLVVFLPEDEGYPDRAYAQAAKLTLALQAEGGLELTPATFRRYYQSLYGIQQVSDPEIEGHIKTQNYAELARRYRIIETPAVNVVVPYNEEALALMQEAREHGIAADWLHRARPYTVPFFLPHGGPPAFLEPVFLRYGRQNSEVPDWFLSPDPACYHALLGFTPAEGGPGSLVI</sequence>
<dbReference type="SMART" id="SM00487">
    <property type="entry name" value="DEXDc"/>
    <property type="match status" value="1"/>
</dbReference>
<dbReference type="Pfam" id="PF00270">
    <property type="entry name" value="DEAD"/>
    <property type="match status" value="1"/>
</dbReference>
<keyword evidence="9" id="KW-1185">Reference proteome</keyword>
<geneLocation type="plasmid" evidence="8 9">
    <name>pMESIL01</name>
</geneLocation>
<evidence type="ECO:0000259" key="7">
    <source>
        <dbReference type="PROSITE" id="PS51643"/>
    </source>
</evidence>
<keyword evidence="8" id="KW-0614">Plasmid</keyword>
<dbReference type="SUPFAM" id="SSF52540">
    <property type="entry name" value="P-loop containing nucleoside triphosphate hydrolases"/>
    <property type="match status" value="1"/>
</dbReference>
<keyword evidence="1" id="KW-0547">Nucleotide-binding</keyword>
<protein>
    <submittedName>
        <fullName evidence="8">CRISPR-associated protein Cas5</fullName>
    </submittedName>
</protein>
<dbReference type="eggNOG" id="COG1713">
    <property type="taxonomic scope" value="Bacteria"/>
</dbReference>
<reference evidence="8 9" key="1">
    <citation type="journal article" date="2010" name="Stand. Genomic Sci.">
        <title>Complete genome sequence of Meiothermus silvanus type strain (VI-R2).</title>
        <authorList>
            <person name="Sikorski J."/>
            <person name="Tindall B.J."/>
            <person name="Lowry S."/>
            <person name="Lucas S."/>
            <person name="Nolan M."/>
            <person name="Copeland A."/>
            <person name="Glavina Del Rio T."/>
            <person name="Tice H."/>
            <person name="Cheng J.F."/>
            <person name="Han C."/>
            <person name="Pitluck S."/>
            <person name="Liolios K."/>
            <person name="Ivanova N."/>
            <person name="Mavromatis K."/>
            <person name="Mikhailova N."/>
            <person name="Pati A."/>
            <person name="Goodwin L."/>
            <person name="Chen A."/>
            <person name="Palaniappan K."/>
            <person name="Land M."/>
            <person name="Hauser L."/>
            <person name="Chang Y.J."/>
            <person name="Jeffries C.D."/>
            <person name="Rohde M."/>
            <person name="Goker M."/>
            <person name="Woyke T."/>
            <person name="Bristow J."/>
            <person name="Eisen J.A."/>
            <person name="Markowitz V."/>
            <person name="Hugenholtz P."/>
            <person name="Kyrpides N.C."/>
            <person name="Klenk H.P."/>
            <person name="Lapidus A."/>
        </authorList>
    </citation>
    <scope>NUCLEOTIDE SEQUENCE [LARGE SCALE GENOMIC DNA]</scope>
    <source>
        <strain evidence="9">ATCC 700542 / DSM 9946 / VI-R2</strain>
        <plasmid evidence="9">Plasmid pMESIL01</plasmid>
    </source>
</reference>
<dbReference type="Pfam" id="PF13280">
    <property type="entry name" value="WYL"/>
    <property type="match status" value="1"/>
</dbReference>
<evidence type="ECO:0000259" key="6">
    <source>
        <dbReference type="PROSITE" id="PS51192"/>
    </source>
</evidence>
<dbReference type="SUPFAM" id="SSF109604">
    <property type="entry name" value="HD-domain/PDEase-like"/>
    <property type="match status" value="1"/>
</dbReference>
<dbReference type="Proteomes" id="UP000001916">
    <property type="component" value="Plasmid pMESIL01"/>
</dbReference>
<dbReference type="InterPro" id="IPR026881">
    <property type="entry name" value="WYL_dom"/>
</dbReference>
<keyword evidence="5" id="KW-0051">Antiviral defense</keyword>
<dbReference type="PROSITE" id="PS51643">
    <property type="entry name" value="HD_CAS3"/>
    <property type="match status" value="1"/>
</dbReference>
<dbReference type="EMBL" id="CP002043">
    <property type="protein sequence ID" value="ADH65197.1"/>
    <property type="molecule type" value="Genomic_DNA"/>
</dbReference>
<keyword evidence="2" id="KW-0378">Hydrolase</keyword>
<dbReference type="RefSeq" id="WP_013159711.1">
    <property type="nucleotide sequence ID" value="NC_014213.1"/>
</dbReference>
<keyword evidence="3" id="KW-0347">Helicase</keyword>
<dbReference type="CDD" id="cd17930">
    <property type="entry name" value="DEXHc_cas3"/>
    <property type="match status" value="1"/>
</dbReference>
<dbReference type="InterPro" id="IPR006474">
    <property type="entry name" value="Helicase_Cas3_CRISPR-ass_core"/>
</dbReference>
<dbReference type="GO" id="GO:0005524">
    <property type="term" value="F:ATP binding"/>
    <property type="evidence" value="ECO:0007669"/>
    <property type="project" value="UniProtKB-KW"/>
</dbReference>
<feature type="domain" description="HD Cas3-type" evidence="7">
    <location>
        <begin position="350"/>
        <end position="516"/>
    </location>
</feature>
<dbReference type="InterPro" id="IPR011545">
    <property type="entry name" value="DEAD/DEAH_box_helicase_dom"/>
</dbReference>
<dbReference type="eggNOG" id="COG1203">
    <property type="taxonomic scope" value="Bacteria"/>
</dbReference>
<dbReference type="GO" id="GO:0051607">
    <property type="term" value="P:defense response to virus"/>
    <property type="evidence" value="ECO:0007669"/>
    <property type="project" value="UniProtKB-KW"/>
</dbReference>
<accession>D7BJ41</accession>
<dbReference type="PANTHER" id="PTHR34580:SF1">
    <property type="entry name" value="PROTEIN PAFC"/>
    <property type="match status" value="1"/>
</dbReference>
<dbReference type="NCBIfam" id="TIGR01587">
    <property type="entry name" value="cas3_core"/>
    <property type="match status" value="1"/>
</dbReference>
<evidence type="ECO:0000256" key="3">
    <source>
        <dbReference type="ARBA" id="ARBA00022806"/>
    </source>
</evidence>
<name>D7BJ41_ALLS1</name>
<keyword evidence="4" id="KW-0067">ATP-binding</keyword>